<dbReference type="AlphaFoldDB" id="M2XBF1"/>
<dbReference type="NCBIfam" id="TIGR00044">
    <property type="entry name" value="YggS family pyridoxal phosphate-dependent enzyme"/>
    <property type="match status" value="1"/>
</dbReference>
<gene>
    <name evidence="7" type="ORF">C884_00378</name>
</gene>
<feature type="domain" description="Alanine racemase N-terminal" evidence="6">
    <location>
        <begin position="52"/>
        <end position="252"/>
    </location>
</feature>
<name>M2XBF1_9MICC</name>
<evidence type="ECO:0000259" key="6">
    <source>
        <dbReference type="Pfam" id="PF01168"/>
    </source>
</evidence>
<feature type="modified residue" description="N6-(pyridoxal phosphate)lysine" evidence="2 3">
    <location>
        <position position="58"/>
    </location>
</feature>
<comment type="cofactor">
    <cofactor evidence="3">
        <name>pyridoxal 5'-phosphate</name>
        <dbReference type="ChEBI" id="CHEBI:597326"/>
    </cofactor>
</comment>
<dbReference type="FunFam" id="3.20.20.10:FF:000018">
    <property type="entry name" value="Pyridoxal phosphate homeostasis protein"/>
    <property type="match status" value="1"/>
</dbReference>
<keyword evidence="8" id="KW-1185">Reference proteome</keyword>
<dbReference type="CDD" id="cd00635">
    <property type="entry name" value="PLPDE_III_YBL036c_like"/>
    <property type="match status" value="1"/>
</dbReference>
<dbReference type="PIRSF" id="PIRSF004848">
    <property type="entry name" value="YBL036c_PLPDEIII"/>
    <property type="match status" value="1"/>
</dbReference>
<dbReference type="Pfam" id="PF01168">
    <property type="entry name" value="Ala_racemase_N"/>
    <property type="match status" value="1"/>
</dbReference>
<comment type="similarity">
    <text evidence="2 4">Belongs to the pyridoxal phosphate-binding protein YggS/PROSC family.</text>
</comment>
<evidence type="ECO:0000313" key="7">
    <source>
        <dbReference type="EMBL" id="EME36391.1"/>
    </source>
</evidence>
<evidence type="ECO:0000313" key="8">
    <source>
        <dbReference type="Proteomes" id="UP000009877"/>
    </source>
</evidence>
<dbReference type="Proteomes" id="UP000009877">
    <property type="component" value="Unassembled WGS sequence"/>
</dbReference>
<evidence type="ECO:0000256" key="2">
    <source>
        <dbReference type="HAMAP-Rule" id="MF_02087"/>
    </source>
</evidence>
<dbReference type="InterPro" id="IPR001608">
    <property type="entry name" value="Ala_racemase_N"/>
</dbReference>
<reference evidence="7 8" key="1">
    <citation type="journal article" date="2014" name="Genome Announc.">
        <title>Draft Genome Sequence of Kocuria palustris PEL.</title>
        <authorList>
            <person name="Sharma G."/>
            <person name="Khatri I."/>
            <person name="Subramanian S."/>
        </authorList>
    </citation>
    <scope>NUCLEOTIDE SEQUENCE [LARGE SCALE GENOMIC DNA]</scope>
    <source>
        <strain evidence="7 8">PEL</strain>
    </source>
</reference>
<accession>M2XBF1</accession>
<sequence>MGLMDSTTQQPHRTHDSSAEEQAREIAAGLEGARERIAAAAREAGRDPEGIRLLPVSKTVPAERLRAAVAAGCRELGENKVQEAAGKAAELADLELRWSVIGHLQRNKAKDVAAFAHELQSLDSLRTAEALERRLQGEGRSLEVMVQVNTSGEESKSGLGPEQLPELLSELEQFETLRVTGLMTIAMDSEDEQRVRGCFRLLRQLRDRAREDGPGFVGDGELSMGMSGDLELAIAEGATCVRAGRAIFGQRPRP</sequence>
<dbReference type="SUPFAM" id="SSF51419">
    <property type="entry name" value="PLP-binding barrel"/>
    <property type="match status" value="1"/>
</dbReference>
<evidence type="ECO:0000256" key="4">
    <source>
        <dbReference type="RuleBase" id="RU004514"/>
    </source>
</evidence>
<proteinExistence type="inferred from homology"/>
<dbReference type="EMBL" id="ANHZ02000014">
    <property type="protein sequence ID" value="EME36391.1"/>
    <property type="molecule type" value="Genomic_DNA"/>
</dbReference>
<dbReference type="STRING" id="71999.KPaMU14_07420"/>
<organism evidence="7 8">
    <name type="scientific">Kocuria palustris PEL</name>
    <dbReference type="NCBI Taxonomy" id="1236550"/>
    <lineage>
        <taxon>Bacteria</taxon>
        <taxon>Bacillati</taxon>
        <taxon>Actinomycetota</taxon>
        <taxon>Actinomycetes</taxon>
        <taxon>Micrococcales</taxon>
        <taxon>Micrococcaceae</taxon>
        <taxon>Kocuria</taxon>
    </lineage>
</organism>
<feature type="compositionally biased region" description="Basic and acidic residues" evidence="5">
    <location>
        <begin position="13"/>
        <end position="22"/>
    </location>
</feature>
<protein>
    <recommendedName>
        <fullName evidence="2">Pyridoxal phosphate homeostasis protein</fullName>
        <shortName evidence="2">PLP homeostasis protein</shortName>
    </recommendedName>
</protein>
<comment type="function">
    <text evidence="2">Pyridoxal 5'-phosphate (PLP)-binding protein, which is involved in PLP homeostasis.</text>
</comment>
<dbReference type="InterPro" id="IPR029066">
    <property type="entry name" value="PLP-binding_barrel"/>
</dbReference>
<feature type="region of interest" description="Disordered" evidence="5">
    <location>
        <begin position="1"/>
        <end position="22"/>
    </location>
</feature>
<evidence type="ECO:0000256" key="5">
    <source>
        <dbReference type="SAM" id="MobiDB-lite"/>
    </source>
</evidence>
<feature type="compositionally biased region" description="Polar residues" evidence="5">
    <location>
        <begin position="1"/>
        <end position="11"/>
    </location>
</feature>
<evidence type="ECO:0000256" key="3">
    <source>
        <dbReference type="PIRSR" id="PIRSR004848-1"/>
    </source>
</evidence>
<evidence type="ECO:0000256" key="1">
    <source>
        <dbReference type="ARBA" id="ARBA00022898"/>
    </source>
</evidence>
<keyword evidence="1 2" id="KW-0663">Pyridoxal phosphate</keyword>
<comment type="caution">
    <text evidence="7">The sequence shown here is derived from an EMBL/GenBank/DDBJ whole genome shotgun (WGS) entry which is preliminary data.</text>
</comment>
<dbReference type="InterPro" id="IPR011078">
    <property type="entry name" value="PyrdxlP_homeostasis"/>
</dbReference>
<dbReference type="PANTHER" id="PTHR10146">
    <property type="entry name" value="PROLINE SYNTHETASE CO-TRANSCRIBED BACTERIAL HOMOLOG PROTEIN"/>
    <property type="match status" value="1"/>
</dbReference>
<dbReference type="PANTHER" id="PTHR10146:SF14">
    <property type="entry name" value="PYRIDOXAL PHOSPHATE HOMEOSTASIS PROTEIN"/>
    <property type="match status" value="1"/>
</dbReference>
<dbReference type="Gene3D" id="3.20.20.10">
    <property type="entry name" value="Alanine racemase"/>
    <property type="match status" value="1"/>
</dbReference>
<dbReference type="HAMAP" id="MF_02087">
    <property type="entry name" value="PLP_homeostasis"/>
    <property type="match status" value="1"/>
</dbReference>
<dbReference type="GO" id="GO:0030170">
    <property type="term" value="F:pyridoxal phosphate binding"/>
    <property type="evidence" value="ECO:0007669"/>
    <property type="project" value="UniProtKB-UniRule"/>
</dbReference>